<dbReference type="AlphaFoldDB" id="A0A0G4JSV6"/>
<reference evidence="2" key="1">
    <citation type="submission" date="2015-01" db="EMBL/GenBank/DDBJ databases">
        <authorList>
            <person name="Paterson Steve"/>
        </authorList>
    </citation>
    <scope>NUCLEOTIDE SEQUENCE [LARGE SCALE GENOMIC DNA]</scope>
    <source>
        <strain evidence="2">OBR1</strain>
    </source>
</reference>
<organism evidence="1 2">
    <name type="scientific">Brenneria goodwinii</name>
    <dbReference type="NCBI Taxonomy" id="1109412"/>
    <lineage>
        <taxon>Bacteria</taxon>
        <taxon>Pseudomonadati</taxon>
        <taxon>Pseudomonadota</taxon>
        <taxon>Gammaproteobacteria</taxon>
        <taxon>Enterobacterales</taxon>
        <taxon>Pectobacteriaceae</taxon>
        <taxon>Brenneria</taxon>
    </lineage>
</organism>
<name>A0A0G4JSV6_9GAMM</name>
<protein>
    <submittedName>
        <fullName evidence="1">Uncharacterized protein</fullName>
    </submittedName>
</protein>
<keyword evidence="2" id="KW-1185">Reference proteome</keyword>
<evidence type="ECO:0000313" key="1">
    <source>
        <dbReference type="EMBL" id="CPR14864.1"/>
    </source>
</evidence>
<dbReference type="Proteomes" id="UP000044377">
    <property type="component" value="Unassembled WGS sequence"/>
</dbReference>
<sequence>MHILAPIDFRAQQSGNRMISQDFSLGSARETGSAATGKIQGI</sequence>
<accession>A0A0G4JSV6</accession>
<dbReference type="STRING" id="1109412.BN1221_01177"/>
<gene>
    <name evidence="1" type="ORF">BN1221_01177</name>
</gene>
<dbReference type="EMBL" id="CGIG01000001">
    <property type="protein sequence ID" value="CPR14864.1"/>
    <property type="molecule type" value="Genomic_DNA"/>
</dbReference>
<proteinExistence type="predicted"/>
<evidence type="ECO:0000313" key="2">
    <source>
        <dbReference type="Proteomes" id="UP000044377"/>
    </source>
</evidence>